<dbReference type="RefSeq" id="XP_046601182.1">
    <property type="nucleotide sequence ID" value="XM_046745226.1"/>
</dbReference>
<keyword evidence="2" id="KW-1185">Reference proteome</keyword>
<keyword evidence="1" id="KW-0812">Transmembrane</keyword>
<protein>
    <submittedName>
        <fullName evidence="3">Uncharacterized protein LOC124295374</fullName>
    </submittedName>
</protein>
<keyword evidence="1" id="KW-1133">Transmembrane helix</keyword>
<evidence type="ECO:0000256" key="1">
    <source>
        <dbReference type="SAM" id="Phobius"/>
    </source>
</evidence>
<sequence length="119" mass="14162">MTMAVRYPLLVILLMDLNFCTSLGYLREKFRRLNKVLRELAQKLSALCTKKTRLQLSENSEKARPIYGINGIEAEGFSRRASYLLSEIQYKEPDTLFTKSYHRKWITNFKSRLKNFQYR</sequence>
<keyword evidence="1" id="KW-0472">Membrane</keyword>
<evidence type="ECO:0000313" key="2">
    <source>
        <dbReference type="Proteomes" id="UP000829291"/>
    </source>
</evidence>
<gene>
    <name evidence="3" type="primary">LOC124295374</name>
</gene>
<name>A0ABM3GLN5_NEOLC</name>
<accession>A0ABM3GLN5</accession>
<dbReference type="Proteomes" id="UP000829291">
    <property type="component" value="Chromosome 7"/>
</dbReference>
<organism evidence="2 3">
    <name type="scientific">Neodiprion lecontei</name>
    <name type="common">Redheaded pine sawfly</name>
    <dbReference type="NCBI Taxonomy" id="441921"/>
    <lineage>
        <taxon>Eukaryota</taxon>
        <taxon>Metazoa</taxon>
        <taxon>Ecdysozoa</taxon>
        <taxon>Arthropoda</taxon>
        <taxon>Hexapoda</taxon>
        <taxon>Insecta</taxon>
        <taxon>Pterygota</taxon>
        <taxon>Neoptera</taxon>
        <taxon>Endopterygota</taxon>
        <taxon>Hymenoptera</taxon>
        <taxon>Tenthredinoidea</taxon>
        <taxon>Diprionidae</taxon>
        <taxon>Diprioninae</taxon>
        <taxon>Neodiprion</taxon>
    </lineage>
</organism>
<feature type="transmembrane region" description="Helical" evidence="1">
    <location>
        <begin position="6"/>
        <end position="26"/>
    </location>
</feature>
<evidence type="ECO:0000313" key="3">
    <source>
        <dbReference type="RefSeq" id="XP_046601182.1"/>
    </source>
</evidence>
<reference evidence="3" key="1">
    <citation type="submission" date="2025-08" db="UniProtKB">
        <authorList>
            <consortium name="RefSeq"/>
        </authorList>
    </citation>
    <scope>IDENTIFICATION</scope>
    <source>
        <tissue evidence="3">Thorax and Abdomen</tissue>
    </source>
</reference>
<proteinExistence type="predicted"/>
<dbReference type="GeneID" id="124295374"/>